<dbReference type="InterPro" id="IPR030888">
    <property type="entry name" value="Put_ccm"/>
</dbReference>
<dbReference type="OrthoDB" id="164867at2"/>
<keyword evidence="4" id="KW-1185">Reference proteome</keyword>
<proteinExistence type="predicted"/>
<reference evidence="3 4" key="1">
    <citation type="submission" date="2015-07" db="EMBL/GenBank/DDBJ databases">
        <title>Whole genome sequence of Herpetosiphon geysericola DSM 7119.</title>
        <authorList>
            <person name="Hemp J."/>
            <person name="Ward L.M."/>
            <person name="Pace L.A."/>
            <person name="Fischer W.W."/>
        </authorList>
    </citation>
    <scope>NUCLEOTIDE SEQUENCE [LARGE SCALE GENOMIC DNA]</scope>
    <source>
        <strain evidence="3 4">DSM 7119</strain>
    </source>
</reference>
<keyword evidence="2" id="KW-1133">Transmembrane helix</keyword>
<feature type="compositionally biased region" description="Polar residues" evidence="1">
    <location>
        <begin position="44"/>
        <end position="58"/>
    </location>
</feature>
<evidence type="ECO:0008006" key="5">
    <source>
        <dbReference type="Google" id="ProtNLM"/>
    </source>
</evidence>
<evidence type="ECO:0000256" key="2">
    <source>
        <dbReference type="SAM" id="Phobius"/>
    </source>
</evidence>
<feature type="transmembrane region" description="Helical" evidence="2">
    <location>
        <begin position="12"/>
        <end position="30"/>
    </location>
</feature>
<evidence type="ECO:0000313" key="4">
    <source>
        <dbReference type="Proteomes" id="UP000050277"/>
    </source>
</evidence>
<sequence>MNGLTDPGLAMYVAAAVTLVVWLGIFAYLLKIDRQAKALRQALQERQTNPSTEATNTPIRPERVNPERKETSNV</sequence>
<evidence type="ECO:0000313" key="3">
    <source>
        <dbReference type="EMBL" id="KPL88912.1"/>
    </source>
</evidence>
<accession>A0A0P6YB24</accession>
<gene>
    <name evidence="3" type="ORF">SE18_09620</name>
</gene>
<organism evidence="3 4">
    <name type="scientific">Herpetosiphon geysericola</name>
    <dbReference type="NCBI Taxonomy" id="70996"/>
    <lineage>
        <taxon>Bacteria</taxon>
        <taxon>Bacillati</taxon>
        <taxon>Chloroflexota</taxon>
        <taxon>Chloroflexia</taxon>
        <taxon>Herpetosiphonales</taxon>
        <taxon>Herpetosiphonaceae</taxon>
        <taxon>Herpetosiphon</taxon>
    </lineage>
</organism>
<evidence type="ECO:0000256" key="1">
    <source>
        <dbReference type="SAM" id="MobiDB-lite"/>
    </source>
</evidence>
<protein>
    <recommendedName>
        <fullName evidence="5">CcmD family protein</fullName>
    </recommendedName>
</protein>
<comment type="caution">
    <text evidence="3">The sequence shown here is derived from an EMBL/GenBank/DDBJ whole genome shotgun (WGS) entry which is preliminary data.</text>
</comment>
<dbReference type="EMBL" id="LGKP01000015">
    <property type="protein sequence ID" value="KPL88912.1"/>
    <property type="molecule type" value="Genomic_DNA"/>
</dbReference>
<dbReference type="AlphaFoldDB" id="A0A0P6YB24"/>
<keyword evidence="2" id="KW-0812">Transmembrane</keyword>
<dbReference type="RefSeq" id="WP_054534230.1">
    <property type="nucleotide sequence ID" value="NZ_LGKP01000015.1"/>
</dbReference>
<dbReference type="PATRIC" id="fig|70996.4.peg.4487"/>
<dbReference type="Proteomes" id="UP000050277">
    <property type="component" value="Unassembled WGS sequence"/>
</dbReference>
<feature type="region of interest" description="Disordered" evidence="1">
    <location>
        <begin position="43"/>
        <end position="74"/>
    </location>
</feature>
<feature type="compositionally biased region" description="Basic and acidic residues" evidence="1">
    <location>
        <begin position="60"/>
        <end position="74"/>
    </location>
</feature>
<dbReference type="STRING" id="70996.SE18_09620"/>
<keyword evidence="2" id="KW-0472">Membrane</keyword>
<dbReference type="NCBIfam" id="TIGR04391">
    <property type="entry name" value="CcmD_alt_fam"/>
    <property type="match status" value="1"/>
</dbReference>
<name>A0A0P6YB24_9CHLR</name>